<dbReference type="InParanoid" id="A0A0G4GBH3"/>
<gene>
    <name evidence="2" type="ORF">Vbra_17346</name>
</gene>
<protein>
    <submittedName>
        <fullName evidence="2">Uncharacterized protein</fullName>
    </submittedName>
</protein>
<feature type="region of interest" description="Disordered" evidence="1">
    <location>
        <begin position="1"/>
        <end position="20"/>
    </location>
</feature>
<keyword evidence="3" id="KW-1185">Reference proteome</keyword>
<name>A0A0G4GBH3_VITBC</name>
<dbReference type="AlphaFoldDB" id="A0A0G4GBH3"/>
<evidence type="ECO:0000313" key="2">
    <source>
        <dbReference type="EMBL" id="CEM26326.1"/>
    </source>
</evidence>
<dbReference type="Proteomes" id="UP000041254">
    <property type="component" value="Unassembled WGS sequence"/>
</dbReference>
<accession>A0A0G4GBH3</accession>
<evidence type="ECO:0000313" key="3">
    <source>
        <dbReference type="Proteomes" id="UP000041254"/>
    </source>
</evidence>
<dbReference type="PhylomeDB" id="A0A0G4GBH3"/>
<reference evidence="2 3" key="1">
    <citation type="submission" date="2014-11" db="EMBL/GenBank/DDBJ databases">
        <authorList>
            <person name="Zhu J."/>
            <person name="Qi W."/>
            <person name="Song R."/>
        </authorList>
    </citation>
    <scope>NUCLEOTIDE SEQUENCE [LARGE SCALE GENOMIC DNA]</scope>
</reference>
<sequence length="381" mass="42081">MDASTSDPARVRQKKAPEPGQCGRCVPEVSPRYCSDECLKQHVQRGQHTKAMCERGRRLYVNTLSLRGNLKYLLGWMTEESFFKQQRLMQRAILAEIEGYGPGTLLSAYVVKMATFGTDRVYCLVSLFSTSRPSAAGHGERDPPAGTGGFVTYPSYQLVPFTTHGNQTASPDGRSDRAAAILSKIISTLLVMSTRSTGPSEATTGGFYCIPTPLMVVLGAMEAAAEKLFGYARGEELGTAIDESLARKIQIRLVQSVSGMRQMLSRDEWRKEIEWEVKAIEGVSAMIERMCHETALQRGVRRRQLSGAVAQLKNDFVEHNLLEYTRGMGRDTAGQRSLAERVEMTEQEMRCVEAEVAAAEYPDYAKSLIAATPLCEPQTDG</sequence>
<organism evidence="2 3">
    <name type="scientific">Vitrella brassicaformis (strain CCMP3155)</name>
    <dbReference type="NCBI Taxonomy" id="1169540"/>
    <lineage>
        <taxon>Eukaryota</taxon>
        <taxon>Sar</taxon>
        <taxon>Alveolata</taxon>
        <taxon>Colpodellida</taxon>
        <taxon>Vitrellaceae</taxon>
        <taxon>Vitrella</taxon>
    </lineage>
</organism>
<proteinExistence type="predicted"/>
<dbReference type="EMBL" id="CDMY01000613">
    <property type="protein sequence ID" value="CEM26326.1"/>
    <property type="molecule type" value="Genomic_DNA"/>
</dbReference>
<dbReference type="VEuPathDB" id="CryptoDB:Vbra_17346"/>
<evidence type="ECO:0000256" key="1">
    <source>
        <dbReference type="SAM" id="MobiDB-lite"/>
    </source>
</evidence>